<gene>
    <name evidence="2" type="ORF">HK105_203250</name>
</gene>
<feature type="compositionally biased region" description="Low complexity" evidence="1">
    <location>
        <begin position="212"/>
        <end position="235"/>
    </location>
</feature>
<keyword evidence="3" id="KW-1185">Reference proteome</keyword>
<evidence type="ECO:0000313" key="2">
    <source>
        <dbReference type="EMBL" id="KAL2917186.1"/>
    </source>
</evidence>
<dbReference type="EMBL" id="JADGIZ020000012">
    <property type="protein sequence ID" value="KAL2917186.1"/>
    <property type="molecule type" value="Genomic_DNA"/>
</dbReference>
<comment type="caution">
    <text evidence="2">The sequence shown here is derived from an EMBL/GenBank/DDBJ whole genome shotgun (WGS) entry which is preliminary data.</text>
</comment>
<feature type="compositionally biased region" description="Basic residues" evidence="1">
    <location>
        <begin position="236"/>
        <end position="252"/>
    </location>
</feature>
<protein>
    <submittedName>
        <fullName evidence="2">Uncharacterized protein</fullName>
    </submittedName>
</protein>
<feature type="region of interest" description="Disordered" evidence="1">
    <location>
        <begin position="207"/>
        <end position="267"/>
    </location>
</feature>
<evidence type="ECO:0000256" key="1">
    <source>
        <dbReference type="SAM" id="MobiDB-lite"/>
    </source>
</evidence>
<reference evidence="2 3" key="1">
    <citation type="submission" date="2023-09" db="EMBL/GenBank/DDBJ databases">
        <title>Pangenome analysis of Batrachochytrium dendrobatidis and related Chytrids.</title>
        <authorList>
            <person name="Yacoub M.N."/>
            <person name="Stajich J.E."/>
            <person name="James T.Y."/>
        </authorList>
    </citation>
    <scope>NUCLEOTIDE SEQUENCE [LARGE SCALE GENOMIC DNA]</scope>
    <source>
        <strain evidence="2 3">JEL0888</strain>
    </source>
</reference>
<accession>A0ABR4NCE1</accession>
<organism evidence="2 3">
    <name type="scientific">Polyrhizophydium stewartii</name>
    <dbReference type="NCBI Taxonomy" id="2732419"/>
    <lineage>
        <taxon>Eukaryota</taxon>
        <taxon>Fungi</taxon>
        <taxon>Fungi incertae sedis</taxon>
        <taxon>Chytridiomycota</taxon>
        <taxon>Chytridiomycota incertae sedis</taxon>
        <taxon>Chytridiomycetes</taxon>
        <taxon>Rhizophydiales</taxon>
        <taxon>Rhizophydiales incertae sedis</taxon>
        <taxon>Polyrhizophydium</taxon>
    </lineage>
</organism>
<sequence length="356" mass="36195">MSQLNLNVLFDGLTAPAITEEALEAGYTAMDVARLTTIALAAVASASLPLAAARFQNENDPAFKAILAEIHDSVCVGSKFNAGECPTAAGAAISTVLAAASACAQQDAADGFIDLANKGVTDTAKKARFIVLAQQFRAHERNSVPNPCSPICDRPPKNKQLLGIIQAQDPACKAIPALPAAQAQAIAANPAQVKANLAAVGQKAVNSGQTATGSGDAGSTTTTDSTDSTATTTRTGSKRKGKKGKGKGKGKKNKDEKGKGNKDKVNNGQFAFRCQNGKDAQAAKLRALGGSCTEGENVCLTNGQFGQCVGGKLVGTACAGGLSCQVLPLRNKSGTSVTCSTAADRTARIAEALQSC</sequence>
<evidence type="ECO:0000313" key="3">
    <source>
        <dbReference type="Proteomes" id="UP001527925"/>
    </source>
</evidence>
<proteinExistence type="predicted"/>
<feature type="compositionally biased region" description="Basic and acidic residues" evidence="1">
    <location>
        <begin position="253"/>
        <end position="265"/>
    </location>
</feature>
<dbReference type="Proteomes" id="UP001527925">
    <property type="component" value="Unassembled WGS sequence"/>
</dbReference>
<name>A0ABR4NCE1_9FUNG</name>